<dbReference type="EMBL" id="JANBVO010000042">
    <property type="protein sequence ID" value="KAJ9134624.1"/>
    <property type="molecule type" value="Genomic_DNA"/>
</dbReference>
<evidence type="ECO:0000256" key="1">
    <source>
        <dbReference type="ARBA" id="ARBA00038158"/>
    </source>
</evidence>
<dbReference type="PANTHER" id="PTHR43591">
    <property type="entry name" value="METHYLTRANSFERASE"/>
    <property type="match status" value="1"/>
</dbReference>
<gene>
    <name evidence="3" type="ORF">NKR23_g10049</name>
</gene>
<dbReference type="Gene3D" id="3.40.50.150">
    <property type="entry name" value="Vaccinia Virus protein VP39"/>
    <property type="match status" value="1"/>
</dbReference>
<keyword evidence="4" id="KW-1185">Reference proteome</keyword>
<evidence type="ECO:0000313" key="3">
    <source>
        <dbReference type="EMBL" id="KAJ9134624.1"/>
    </source>
</evidence>
<dbReference type="InterPro" id="IPR029063">
    <property type="entry name" value="SAM-dependent_MTases_sf"/>
</dbReference>
<evidence type="ECO:0000313" key="4">
    <source>
        <dbReference type="Proteomes" id="UP001174694"/>
    </source>
</evidence>
<dbReference type="SUPFAM" id="SSF53335">
    <property type="entry name" value="S-adenosyl-L-methionine-dependent methyltransferases"/>
    <property type="match status" value="1"/>
</dbReference>
<keyword evidence="3" id="KW-0808">Transferase</keyword>
<dbReference type="GO" id="GO:0008168">
    <property type="term" value="F:methyltransferase activity"/>
    <property type="evidence" value="ECO:0007669"/>
    <property type="project" value="UniProtKB-KW"/>
</dbReference>
<accession>A0AA38RNP4</accession>
<name>A0AA38RNP4_9PEZI</name>
<comment type="similarity">
    <text evidence="1">Belongs to the methyltransferase superfamily. LaeA methyltransferase family.</text>
</comment>
<reference evidence="3" key="1">
    <citation type="submission" date="2022-07" db="EMBL/GenBank/DDBJ databases">
        <title>Fungi with potential for degradation of polypropylene.</title>
        <authorList>
            <person name="Gostincar C."/>
        </authorList>
    </citation>
    <scope>NUCLEOTIDE SEQUENCE</scope>
    <source>
        <strain evidence="3">EXF-13308</strain>
    </source>
</reference>
<feature type="region of interest" description="Disordered" evidence="2">
    <location>
        <begin position="52"/>
        <end position="79"/>
    </location>
</feature>
<dbReference type="AlphaFoldDB" id="A0AA38RNP4"/>
<protein>
    <submittedName>
        <fullName evidence="3">S-adenosyl-L-methionine-dependent methyltransferase</fullName>
    </submittedName>
</protein>
<proteinExistence type="inferred from homology"/>
<dbReference type="GO" id="GO:0032259">
    <property type="term" value="P:methylation"/>
    <property type="evidence" value="ECO:0007669"/>
    <property type="project" value="UniProtKB-KW"/>
</dbReference>
<dbReference type="Proteomes" id="UP001174694">
    <property type="component" value="Unassembled WGS sequence"/>
</dbReference>
<sequence length="384" mass="43433">MNALNEIPDEGTMETVKDAETAQLHDSADAKNDDTIVPVRDHHINMAERLPLTSWGSESAPSIPSVDEEGPVRDKDSAVDSIKSSTISLRSSIYEFVEENGRTYHRYKEGKYALPNDEQEQERLDLQHALFLVTTQGRLFLAPIGDDPHHVLDIATGTGLWAIEFAQMYPSAQVVGTDLSPIQPEYVPSNCSFEIDDAEDEWTFSQKFDFIHGRALLSCFNDPLAMIKQAYDALAPGGYLELQDGIFPMEYIGEPPVNCALYRWNKIILGGAEKAGRSWTNVKNYKRYLIEAGFEDVQEKRFFWPMSPWAKGKYFKTVARFFQEDMLNGVEGISLRVLGALGWPREDINIFLEQVKQDMRDTNIHAYLNIVFVIGRKPEAPKTA</sequence>
<dbReference type="PANTHER" id="PTHR43591:SF102">
    <property type="entry name" value="S-ADENOSYL-L-METHIONINE-DEPENDENT METHYLTRANSFERASE"/>
    <property type="match status" value="1"/>
</dbReference>
<comment type="caution">
    <text evidence="3">The sequence shown here is derived from an EMBL/GenBank/DDBJ whole genome shotgun (WGS) entry which is preliminary data.</text>
</comment>
<dbReference type="Pfam" id="PF13489">
    <property type="entry name" value="Methyltransf_23"/>
    <property type="match status" value="1"/>
</dbReference>
<keyword evidence="3" id="KW-0489">Methyltransferase</keyword>
<dbReference type="CDD" id="cd02440">
    <property type="entry name" value="AdoMet_MTases"/>
    <property type="match status" value="1"/>
</dbReference>
<evidence type="ECO:0000256" key="2">
    <source>
        <dbReference type="SAM" id="MobiDB-lite"/>
    </source>
</evidence>
<organism evidence="3 4">
    <name type="scientific">Pleurostoma richardsiae</name>
    <dbReference type="NCBI Taxonomy" id="41990"/>
    <lineage>
        <taxon>Eukaryota</taxon>
        <taxon>Fungi</taxon>
        <taxon>Dikarya</taxon>
        <taxon>Ascomycota</taxon>
        <taxon>Pezizomycotina</taxon>
        <taxon>Sordariomycetes</taxon>
        <taxon>Sordariomycetidae</taxon>
        <taxon>Calosphaeriales</taxon>
        <taxon>Pleurostomataceae</taxon>
        <taxon>Pleurostoma</taxon>
    </lineage>
</organism>